<protein>
    <submittedName>
        <fullName evidence="1">Uncharacterized protein</fullName>
    </submittedName>
</protein>
<organism evidence="1 2">
    <name type="scientific">Eumeta variegata</name>
    <name type="common">Bagworm moth</name>
    <name type="synonym">Eumeta japonica</name>
    <dbReference type="NCBI Taxonomy" id="151549"/>
    <lineage>
        <taxon>Eukaryota</taxon>
        <taxon>Metazoa</taxon>
        <taxon>Ecdysozoa</taxon>
        <taxon>Arthropoda</taxon>
        <taxon>Hexapoda</taxon>
        <taxon>Insecta</taxon>
        <taxon>Pterygota</taxon>
        <taxon>Neoptera</taxon>
        <taxon>Endopterygota</taxon>
        <taxon>Lepidoptera</taxon>
        <taxon>Glossata</taxon>
        <taxon>Ditrysia</taxon>
        <taxon>Tineoidea</taxon>
        <taxon>Psychidae</taxon>
        <taxon>Oiketicinae</taxon>
        <taxon>Eumeta</taxon>
    </lineage>
</organism>
<comment type="caution">
    <text evidence="1">The sequence shown here is derived from an EMBL/GenBank/DDBJ whole genome shotgun (WGS) entry which is preliminary data.</text>
</comment>
<reference evidence="1 2" key="1">
    <citation type="journal article" date="2019" name="Commun. Biol.">
        <title>The bagworm genome reveals a unique fibroin gene that provides high tensile strength.</title>
        <authorList>
            <person name="Kono N."/>
            <person name="Nakamura H."/>
            <person name="Ohtoshi R."/>
            <person name="Tomita M."/>
            <person name="Numata K."/>
            <person name="Arakawa K."/>
        </authorList>
    </citation>
    <scope>NUCLEOTIDE SEQUENCE [LARGE SCALE GENOMIC DNA]</scope>
</reference>
<keyword evidence="2" id="KW-1185">Reference proteome</keyword>
<dbReference type="AlphaFoldDB" id="A0A4C1YZU0"/>
<gene>
    <name evidence="1" type="ORF">EVAR_59741_1</name>
</gene>
<accession>A0A4C1YZU0</accession>
<proteinExistence type="predicted"/>
<dbReference type="EMBL" id="BGZK01001534">
    <property type="protein sequence ID" value="GBP81846.1"/>
    <property type="molecule type" value="Genomic_DNA"/>
</dbReference>
<name>A0A4C1YZU0_EUMVA</name>
<evidence type="ECO:0000313" key="2">
    <source>
        <dbReference type="Proteomes" id="UP000299102"/>
    </source>
</evidence>
<sequence length="98" mass="10531">MKNGEAAVALGSTFEQRARVFFQRPDSPDGSIDLVESGRACDGKVRVRSLQDLLGNYQEGVDLVINPNSNFDVASDIDPGHDLGSHAVTTIDIDLDSI</sequence>
<evidence type="ECO:0000313" key="1">
    <source>
        <dbReference type="EMBL" id="GBP81846.1"/>
    </source>
</evidence>
<dbReference type="Proteomes" id="UP000299102">
    <property type="component" value="Unassembled WGS sequence"/>
</dbReference>